<keyword evidence="3" id="KW-1185">Reference proteome</keyword>
<organism evidence="2 3">
    <name type="scientific">Caligus rogercresseyi</name>
    <name type="common">Sea louse</name>
    <dbReference type="NCBI Taxonomy" id="217165"/>
    <lineage>
        <taxon>Eukaryota</taxon>
        <taxon>Metazoa</taxon>
        <taxon>Ecdysozoa</taxon>
        <taxon>Arthropoda</taxon>
        <taxon>Crustacea</taxon>
        <taxon>Multicrustacea</taxon>
        <taxon>Hexanauplia</taxon>
        <taxon>Copepoda</taxon>
        <taxon>Siphonostomatoida</taxon>
        <taxon>Caligidae</taxon>
        <taxon>Caligus</taxon>
    </lineage>
</organism>
<evidence type="ECO:0000256" key="1">
    <source>
        <dbReference type="SAM" id="MobiDB-lite"/>
    </source>
</evidence>
<dbReference type="OrthoDB" id="6379158at2759"/>
<feature type="region of interest" description="Disordered" evidence="1">
    <location>
        <begin position="25"/>
        <end position="95"/>
    </location>
</feature>
<feature type="compositionally biased region" description="Low complexity" evidence="1">
    <location>
        <begin position="75"/>
        <end position="90"/>
    </location>
</feature>
<sequence length="312" mass="34333">MVAKVTALVEFERTEFALKAVKDLSTPEDDEEGLKVMELIPPPPSKSQKNKKAEMMAGVKPLGNATIPTRRSSYAGQPQQPAQQQQQQPGFVPGNMRSRRISLYHNMKFEEMPNQLAHLQGNKPGLNPNAPTFQMQRRISRPHMIHPFEMMQMQHQQAAAAAAMAAMHPGSPWGVPRRMMGEVAPSGLGIPSNVLRMPRGPTKGSKGFNNWCRSRMTTNSPPPGSPTTSERKKKNHAVPIVSPQEEEGASSSCSASEEEEEAPKTLAEEATTPAALEEPRRIIIPQGGSDDSGNEDEGFSDPERRDLNERTR</sequence>
<dbReference type="AlphaFoldDB" id="A0A7T8KE17"/>
<proteinExistence type="predicted"/>
<feature type="compositionally biased region" description="Basic and acidic residues" evidence="1">
    <location>
        <begin position="301"/>
        <end position="312"/>
    </location>
</feature>
<evidence type="ECO:0000313" key="3">
    <source>
        <dbReference type="Proteomes" id="UP000595437"/>
    </source>
</evidence>
<feature type="region of interest" description="Disordered" evidence="1">
    <location>
        <begin position="191"/>
        <end position="312"/>
    </location>
</feature>
<dbReference type="EMBL" id="CP045893">
    <property type="protein sequence ID" value="QQP54053.1"/>
    <property type="molecule type" value="Genomic_DNA"/>
</dbReference>
<accession>A0A7T8KE17</accession>
<reference evidence="3" key="1">
    <citation type="submission" date="2021-01" db="EMBL/GenBank/DDBJ databases">
        <title>Caligus Genome Assembly.</title>
        <authorList>
            <person name="Gallardo-Escarate C."/>
        </authorList>
    </citation>
    <scope>NUCLEOTIDE SEQUENCE [LARGE SCALE GENOMIC DNA]</scope>
</reference>
<protein>
    <submittedName>
        <fullName evidence="2">Uncharacterized protein</fullName>
    </submittedName>
</protein>
<name>A0A7T8KE17_CALRO</name>
<gene>
    <name evidence="2" type="ORF">FKW44_006746</name>
</gene>
<evidence type="ECO:0000313" key="2">
    <source>
        <dbReference type="EMBL" id="QQP54053.1"/>
    </source>
</evidence>
<feature type="compositionally biased region" description="Polar residues" evidence="1">
    <location>
        <begin position="207"/>
        <end position="216"/>
    </location>
</feature>
<dbReference type="Proteomes" id="UP000595437">
    <property type="component" value="Chromosome 4"/>
</dbReference>